<dbReference type="PRINTS" id="PR00081">
    <property type="entry name" value="GDHRDH"/>
</dbReference>
<organism evidence="3 4">
    <name type="scientific">Ornithinimicrobium humiphilum</name>
    <dbReference type="NCBI Taxonomy" id="125288"/>
    <lineage>
        <taxon>Bacteria</taxon>
        <taxon>Bacillati</taxon>
        <taxon>Actinomycetota</taxon>
        <taxon>Actinomycetes</taxon>
        <taxon>Micrococcales</taxon>
        <taxon>Ornithinimicrobiaceae</taxon>
        <taxon>Ornithinimicrobium</taxon>
    </lineage>
</organism>
<sequence length="324" mass="33767">MGARGNVLVTGATSGIGYFVAEQLARRGDRVVLAARDPRRAEAATTSIRRQVPGAELEVVLLDLADLASVAAAATRLAAGRPLTALVTNAAVVSYGVRREPPRLTADGYELHLGTAYLGHYALLARLLPRIEEWGTRMVHVGSLSSRVPVGRDPWSRLADPGREPSFVSYARSKVAVTLLHQVLADHLAPGVGSTDLTGSPRHRAASVLAHPGTAVDVLTPERDGIPVSQPTDVSRLSRLIVRGMHGKDGGAAVLVHAATAAGVRNGEVWGPGGRGQLSGSPARVTIAPPRRSESLSRELLRVSAAVTGLALPSGPTRGCRAAA</sequence>
<dbReference type="InterPro" id="IPR036291">
    <property type="entry name" value="NAD(P)-bd_dom_sf"/>
</dbReference>
<dbReference type="Proteomes" id="UP000315133">
    <property type="component" value="Unassembled WGS sequence"/>
</dbReference>
<comment type="similarity">
    <text evidence="1">Belongs to the short-chain dehydrogenases/reductases (SDR) family.</text>
</comment>
<name>A0A543K5E6_9MICO</name>
<evidence type="ECO:0000256" key="1">
    <source>
        <dbReference type="ARBA" id="ARBA00006484"/>
    </source>
</evidence>
<keyword evidence="2" id="KW-0560">Oxidoreductase</keyword>
<comment type="caution">
    <text evidence="3">The sequence shown here is derived from an EMBL/GenBank/DDBJ whole genome shotgun (WGS) entry which is preliminary data.</text>
</comment>
<dbReference type="EMBL" id="VFPU01000004">
    <property type="protein sequence ID" value="TQM90296.1"/>
    <property type="molecule type" value="Genomic_DNA"/>
</dbReference>
<dbReference type="Pfam" id="PF00106">
    <property type="entry name" value="adh_short"/>
    <property type="match status" value="1"/>
</dbReference>
<evidence type="ECO:0000256" key="2">
    <source>
        <dbReference type="ARBA" id="ARBA00023002"/>
    </source>
</evidence>
<evidence type="ECO:0000313" key="4">
    <source>
        <dbReference type="Proteomes" id="UP000315133"/>
    </source>
</evidence>
<dbReference type="PANTHER" id="PTHR24320:SF148">
    <property type="entry name" value="NAD(P)-BINDING ROSSMANN-FOLD SUPERFAMILY PROTEIN"/>
    <property type="match status" value="1"/>
</dbReference>
<dbReference type="Gene3D" id="3.40.50.720">
    <property type="entry name" value="NAD(P)-binding Rossmann-like Domain"/>
    <property type="match status" value="1"/>
</dbReference>
<dbReference type="GO" id="GO:0016491">
    <property type="term" value="F:oxidoreductase activity"/>
    <property type="evidence" value="ECO:0007669"/>
    <property type="project" value="UniProtKB-KW"/>
</dbReference>
<dbReference type="InterPro" id="IPR002347">
    <property type="entry name" value="SDR_fam"/>
</dbReference>
<evidence type="ECO:0000313" key="3">
    <source>
        <dbReference type="EMBL" id="TQM90296.1"/>
    </source>
</evidence>
<dbReference type="SUPFAM" id="SSF51735">
    <property type="entry name" value="NAD(P)-binding Rossmann-fold domains"/>
    <property type="match status" value="1"/>
</dbReference>
<dbReference type="OrthoDB" id="4577644at2"/>
<dbReference type="RefSeq" id="WP_141821317.1">
    <property type="nucleotide sequence ID" value="NZ_BAAAIL010000005.1"/>
</dbReference>
<reference evidence="3 4" key="1">
    <citation type="submission" date="2019-06" db="EMBL/GenBank/DDBJ databases">
        <title>Sequencing the genomes of 1000 actinobacteria strains.</title>
        <authorList>
            <person name="Klenk H.-P."/>
        </authorList>
    </citation>
    <scope>NUCLEOTIDE SEQUENCE [LARGE SCALE GENOMIC DNA]</scope>
    <source>
        <strain evidence="3 4">DSM 12362</strain>
    </source>
</reference>
<gene>
    <name evidence="3" type="ORF">FB476_3249</name>
</gene>
<protein>
    <submittedName>
        <fullName evidence="3">Short subunit dehydrogenase</fullName>
    </submittedName>
</protein>
<keyword evidence="4" id="KW-1185">Reference proteome</keyword>
<accession>A0A543K5E6</accession>
<dbReference type="AlphaFoldDB" id="A0A543K5E6"/>
<dbReference type="PANTHER" id="PTHR24320">
    <property type="entry name" value="RETINOL DEHYDROGENASE"/>
    <property type="match status" value="1"/>
</dbReference>
<proteinExistence type="inferred from homology"/>